<keyword evidence="2" id="KW-1185">Reference proteome</keyword>
<name>A0A6D2HWP2_9BRAS</name>
<gene>
    <name evidence="1" type="ORF">MERR_LOCUS7372</name>
</gene>
<evidence type="ECO:0000313" key="2">
    <source>
        <dbReference type="Proteomes" id="UP000467841"/>
    </source>
</evidence>
<comment type="caution">
    <text evidence="1">The sequence shown here is derived from an EMBL/GenBank/DDBJ whole genome shotgun (WGS) entry which is preliminary data.</text>
</comment>
<sequence>MEALAISHYIPSKERYPNNTRLCSLLHLIPTTTRKKKKEQNQSLGSYQILPSAPVAENEKRTEEHVQSLKDLIPFRYPAGTETPPFEHMPNSVKRSYVKVKEPLFDPMTSRRIYWREVPSAEDDHGHGHGCCFFLKRSIRRMINKWFGTLFGLPKFDEFSLLNRRYFPPIDTPRSHRIKERLFNLDVTPFNGIRHMLERRRLGPSWITERNQIFQRLHMLLRSLLVLRHWRRR</sequence>
<dbReference type="AlphaFoldDB" id="A0A6D2HWP2"/>
<reference evidence="1" key="1">
    <citation type="submission" date="2020-01" db="EMBL/GenBank/DDBJ databases">
        <authorList>
            <person name="Mishra B."/>
        </authorList>
    </citation>
    <scope>NUCLEOTIDE SEQUENCE [LARGE SCALE GENOMIC DNA]</scope>
</reference>
<proteinExistence type="predicted"/>
<evidence type="ECO:0000313" key="1">
    <source>
        <dbReference type="EMBL" id="CAA7020137.1"/>
    </source>
</evidence>
<dbReference type="Proteomes" id="UP000467841">
    <property type="component" value="Unassembled WGS sequence"/>
</dbReference>
<accession>A0A6D2HWP2</accession>
<protein>
    <submittedName>
        <fullName evidence="1">Uncharacterized protein</fullName>
    </submittedName>
</protein>
<organism evidence="1 2">
    <name type="scientific">Microthlaspi erraticum</name>
    <dbReference type="NCBI Taxonomy" id="1685480"/>
    <lineage>
        <taxon>Eukaryota</taxon>
        <taxon>Viridiplantae</taxon>
        <taxon>Streptophyta</taxon>
        <taxon>Embryophyta</taxon>
        <taxon>Tracheophyta</taxon>
        <taxon>Spermatophyta</taxon>
        <taxon>Magnoliopsida</taxon>
        <taxon>eudicotyledons</taxon>
        <taxon>Gunneridae</taxon>
        <taxon>Pentapetalae</taxon>
        <taxon>rosids</taxon>
        <taxon>malvids</taxon>
        <taxon>Brassicales</taxon>
        <taxon>Brassicaceae</taxon>
        <taxon>Coluteocarpeae</taxon>
        <taxon>Microthlaspi</taxon>
    </lineage>
</organism>
<dbReference type="OrthoDB" id="1119239at2759"/>
<dbReference type="EMBL" id="CACVBM020000521">
    <property type="protein sequence ID" value="CAA7020137.1"/>
    <property type="molecule type" value="Genomic_DNA"/>
</dbReference>